<dbReference type="EMBL" id="VWPL01000022">
    <property type="protein sequence ID" value="KAA5599509.1"/>
    <property type="molecule type" value="Genomic_DNA"/>
</dbReference>
<proteinExistence type="predicted"/>
<gene>
    <name evidence="2" type="ORF">F1193_12275</name>
</gene>
<accession>A0A5M6HVC7</accession>
<protein>
    <submittedName>
        <fullName evidence="2">Helix-turn-helix domain-containing protein</fullName>
    </submittedName>
</protein>
<evidence type="ECO:0000313" key="2">
    <source>
        <dbReference type="EMBL" id="KAA5599509.1"/>
    </source>
</evidence>
<organism evidence="2 3">
    <name type="scientific">Blastochloris sulfoviridis</name>
    <dbReference type="NCBI Taxonomy" id="50712"/>
    <lineage>
        <taxon>Bacteria</taxon>
        <taxon>Pseudomonadati</taxon>
        <taxon>Pseudomonadota</taxon>
        <taxon>Alphaproteobacteria</taxon>
        <taxon>Hyphomicrobiales</taxon>
        <taxon>Blastochloridaceae</taxon>
        <taxon>Blastochloris</taxon>
    </lineage>
</organism>
<evidence type="ECO:0000313" key="3">
    <source>
        <dbReference type="Proteomes" id="UP000323886"/>
    </source>
</evidence>
<dbReference type="Proteomes" id="UP000323886">
    <property type="component" value="Unassembled WGS sequence"/>
</dbReference>
<name>A0A5M6HVC7_9HYPH</name>
<dbReference type="RefSeq" id="WP_150098108.1">
    <property type="nucleotide sequence ID" value="NZ_VWPL01000022.1"/>
</dbReference>
<dbReference type="OrthoDB" id="7864318at2"/>
<feature type="region of interest" description="Disordered" evidence="1">
    <location>
        <begin position="96"/>
        <end position="123"/>
    </location>
</feature>
<reference evidence="2 3" key="1">
    <citation type="submission" date="2019-09" db="EMBL/GenBank/DDBJ databases">
        <title>Draft Whole-Genome sequence of Blastochloris sulfoviridis DSM 729.</title>
        <authorList>
            <person name="Meyer T.E."/>
            <person name="Kyndt J.A."/>
        </authorList>
    </citation>
    <scope>NUCLEOTIDE SEQUENCE [LARGE SCALE GENOMIC DNA]</scope>
    <source>
        <strain evidence="2 3">DSM 729</strain>
    </source>
</reference>
<sequence>MTAAVTPSTSPEATPPHGQRWHNLAWTQEQRCGSPAAKVVLMVLAEHSDADGWSRPSIGAIADITEQSAGSVRRGLAESEKLGLIARLAGVAGNGRQMDFRSTPMIGGRDPDGRLCRGHHQWH</sequence>
<dbReference type="AlphaFoldDB" id="A0A5M6HVC7"/>
<evidence type="ECO:0000256" key="1">
    <source>
        <dbReference type="SAM" id="MobiDB-lite"/>
    </source>
</evidence>
<dbReference type="Pfam" id="PF13730">
    <property type="entry name" value="HTH_36"/>
    <property type="match status" value="1"/>
</dbReference>
<comment type="caution">
    <text evidence="2">The sequence shown here is derived from an EMBL/GenBank/DDBJ whole genome shotgun (WGS) entry which is preliminary data.</text>
</comment>
<keyword evidence="3" id="KW-1185">Reference proteome</keyword>